<proteinExistence type="predicted"/>
<feature type="domain" description="Amine oxidase" evidence="1">
    <location>
        <begin position="12"/>
        <end position="468"/>
    </location>
</feature>
<dbReference type="EMBL" id="JAKKOR010000005">
    <property type="protein sequence ID" value="MCF8588068.1"/>
    <property type="molecule type" value="Genomic_DNA"/>
</dbReference>
<dbReference type="PANTHER" id="PTHR42923:SF3">
    <property type="entry name" value="PROTOPORPHYRINOGEN OXIDASE"/>
    <property type="match status" value="1"/>
</dbReference>
<dbReference type="Gene3D" id="3.50.50.60">
    <property type="entry name" value="FAD/NAD(P)-binding domain"/>
    <property type="match status" value="1"/>
</dbReference>
<evidence type="ECO:0000313" key="2">
    <source>
        <dbReference type="EMBL" id="MCF8588068.1"/>
    </source>
</evidence>
<dbReference type="RefSeq" id="WP_236997300.1">
    <property type="nucleotide sequence ID" value="NZ_JAKKOR010000005.1"/>
</dbReference>
<dbReference type="SUPFAM" id="SSF54373">
    <property type="entry name" value="FAD-linked reductases, C-terminal domain"/>
    <property type="match status" value="1"/>
</dbReference>
<accession>A0ABS9IR84</accession>
<dbReference type="SUPFAM" id="SSF51905">
    <property type="entry name" value="FAD/NAD(P)-binding domain"/>
    <property type="match status" value="1"/>
</dbReference>
<organism evidence="2 3">
    <name type="scientific">Gordonia liuliyuniae</name>
    <dbReference type="NCBI Taxonomy" id="2911517"/>
    <lineage>
        <taxon>Bacteria</taxon>
        <taxon>Bacillati</taxon>
        <taxon>Actinomycetota</taxon>
        <taxon>Actinomycetes</taxon>
        <taxon>Mycobacteriales</taxon>
        <taxon>Gordoniaceae</taxon>
        <taxon>Gordonia</taxon>
    </lineage>
</organism>
<reference evidence="2 3" key="1">
    <citation type="submission" date="2022-01" db="EMBL/GenBank/DDBJ databases">
        <authorList>
            <person name="Huang Y."/>
        </authorList>
    </citation>
    <scope>NUCLEOTIDE SEQUENCE [LARGE SCALE GENOMIC DNA]</scope>
    <source>
        <strain evidence="2 3">HY366</strain>
    </source>
</reference>
<dbReference type="InterPro" id="IPR036188">
    <property type="entry name" value="FAD/NAD-bd_sf"/>
</dbReference>
<protein>
    <submittedName>
        <fullName evidence="2">FAD-dependent oxidoreductase</fullName>
    </submittedName>
</protein>
<dbReference type="Gene3D" id="1.10.3110.10">
    <property type="entry name" value="protoporphyrinogen ix oxidase, domain 3"/>
    <property type="match status" value="1"/>
</dbReference>
<sequence length="477" mass="47520">MTVRVAVVGAGVSGLTGAYDLRRLLGDETRIDVFCADEAPGGILASATVGGRPLDVGAEAFIVRRPEARDLVIELGLGGDIVAPGALRPAVWSGGALHHLPSPALMGIPATPAALGGLVDDAQRRIVESEEDRPLEWTPGADVAVGDLVADRFGEVVVARAVDPMLGGVYSARARDLGLREAIPALAAALDAGAPSLTAAVGDVLSRPTGTGPVFGALRGGYRTLVNALVDAARADLHVGAVVRGVHRVGARYDLDVAGHDGADELTGSGATGYDATGYDATGYDAVLVAVPVWTAGSLLGSAAPDAGAAFSGVDAAGSAVVAFAVDGETPQHSGVLVASDAADLSIKAITFSSRKWPHLAGAGGRSVLRASFGRLGKPVVDTDDDLVAAATADLRTVFGAAGLAAPDVVEAAVQRWPTGLPHYGPGHLSAMAAGVVSLPAGIAVAGSGYRGVGVPACIGTARDAAATLAAHVNALT</sequence>
<keyword evidence="3" id="KW-1185">Reference proteome</keyword>
<dbReference type="InterPro" id="IPR050464">
    <property type="entry name" value="Zeta_carotene_desat/Oxidored"/>
</dbReference>
<dbReference type="Gene3D" id="3.90.660.20">
    <property type="entry name" value="Protoporphyrinogen oxidase, mitochondrial, domain 2"/>
    <property type="match status" value="1"/>
</dbReference>
<gene>
    <name evidence="2" type="ORF">L5G33_06250</name>
</gene>
<dbReference type="PANTHER" id="PTHR42923">
    <property type="entry name" value="PROTOPORPHYRINOGEN OXIDASE"/>
    <property type="match status" value="1"/>
</dbReference>
<dbReference type="Proteomes" id="UP001200110">
    <property type="component" value="Unassembled WGS sequence"/>
</dbReference>
<dbReference type="InterPro" id="IPR002937">
    <property type="entry name" value="Amino_oxidase"/>
</dbReference>
<name>A0ABS9IR84_9ACTN</name>
<evidence type="ECO:0000313" key="3">
    <source>
        <dbReference type="Proteomes" id="UP001200110"/>
    </source>
</evidence>
<evidence type="ECO:0000259" key="1">
    <source>
        <dbReference type="Pfam" id="PF01593"/>
    </source>
</evidence>
<dbReference type="Pfam" id="PF01593">
    <property type="entry name" value="Amino_oxidase"/>
    <property type="match status" value="1"/>
</dbReference>
<comment type="caution">
    <text evidence="2">The sequence shown here is derived from an EMBL/GenBank/DDBJ whole genome shotgun (WGS) entry which is preliminary data.</text>
</comment>